<organism evidence="1 2">
    <name type="scientific">Hypoxylon rubiginosum</name>
    <dbReference type="NCBI Taxonomy" id="110542"/>
    <lineage>
        <taxon>Eukaryota</taxon>
        <taxon>Fungi</taxon>
        <taxon>Dikarya</taxon>
        <taxon>Ascomycota</taxon>
        <taxon>Pezizomycotina</taxon>
        <taxon>Sordariomycetes</taxon>
        <taxon>Xylariomycetidae</taxon>
        <taxon>Xylariales</taxon>
        <taxon>Hypoxylaceae</taxon>
        <taxon>Hypoxylon</taxon>
    </lineage>
</organism>
<sequence>MGDSKAPRLDVAIVGGGIIGVMTAIGLLHRHMNVTIYERAAAWHEIGAGFGFTGIARECMRRLDPALLDTLSRISQKTSSSANTRYWDAFHPRTKQDAQQEASALLFQMPEAHLAFWGAVRSHLLLAMAALLPEGVVRFEKQLVGYGDEPGSDKVVLRFADGTVADAHVLIGCDGIHSTTRQLLLGPDHPASRPSFTHTVAYRTMVPMAAGVEALGENKALSACMHCAPNVNMMSYPVMNGTFLNIAVFAHESSGFSDTDTMTAPATRDEVSRVAGLSPHMADMAQLFPEKLIKWGIFDMCENPAPTYARGLVCIAGDAAHSSSPHQGVGACMGVEDALVLCEVLAEANDKLSSESSQTTNRLALERALQAYSSVRMERSQWLVRSSREMGEMYQWRYGPTGRDAERCQAKLAKASRKLWDFSVDEMVLDARKRATAL</sequence>
<evidence type="ECO:0000313" key="2">
    <source>
        <dbReference type="Proteomes" id="UP001497700"/>
    </source>
</evidence>
<evidence type="ECO:0000313" key="1">
    <source>
        <dbReference type="EMBL" id="KAI4871009.1"/>
    </source>
</evidence>
<comment type="caution">
    <text evidence="1">The sequence shown here is derived from an EMBL/GenBank/DDBJ whole genome shotgun (WGS) entry which is preliminary data.</text>
</comment>
<protein>
    <submittedName>
        <fullName evidence="1">Salicylate hydroxylase</fullName>
    </submittedName>
</protein>
<accession>A0ACB9ZHS5</accession>
<dbReference type="EMBL" id="MU393421">
    <property type="protein sequence ID" value="KAI4871009.1"/>
    <property type="molecule type" value="Genomic_DNA"/>
</dbReference>
<name>A0ACB9ZHS5_9PEZI</name>
<gene>
    <name evidence="1" type="ORF">F4820DRAFT_401101</name>
</gene>
<proteinExistence type="predicted"/>
<reference evidence="1 2" key="1">
    <citation type="journal article" date="2022" name="New Phytol.">
        <title>Ecological generalism drives hyperdiversity of secondary metabolite gene clusters in xylarialean endophytes.</title>
        <authorList>
            <person name="Franco M.E.E."/>
            <person name="Wisecaver J.H."/>
            <person name="Arnold A.E."/>
            <person name="Ju Y.M."/>
            <person name="Slot J.C."/>
            <person name="Ahrendt S."/>
            <person name="Moore L.P."/>
            <person name="Eastman K.E."/>
            <person name="Scott K."/>
            <person name="Konkel Z."/>
            <person name="Mondo S.J."/>
            <person name="Kuo A."/>
            <person name="Hayes R.D."/>
            <person name="Haridas S."/>
            <person name="Andreopoulos B."/>
            <person name="Riley R."/>
            <person name="LaButti K."/>
            <person name="Pangilinan J."/>
            <person name="Lipzen A."/>
            <person name="Amirebrahimi M."/>
            <person name="Yan J."/>
            <person name="Adam C."/>
            <person name="Keymanesh K."/>
            <person name="Ng V."/>
            <person name="Louie K."/>
            <person name="Northen T."/>
            <person name="Drula E."/>
            <person name="Henrissat B."/>
            <person name="Hsieh H.M."/>
            <person name="Youens-Clark K."/>
            <person name="Lutzoni F."/>
            <person name="Miadlikowska J."/>
            <person name="Eastwood D.C."/>
            <person name="Hamelin R.C."/>
            <person name="Grigoriev I.V."/>
            <person name="U'Ren J.M."/>
        </authorList>
    </citation>
    <scope>NUCLEOTIDE SEQUENCE [LARGE SCALE GENOMIC DNA]</scope>
    <source>
        <strain evidence="1 2">CBS 119005</strain>
    </source>
</reference>
<dbReference type="Proteomes" id="UP001497700">
    <property type="component" value="Unassembled WGS sequence"/>
</dbReference>
<keyword evidence="2" id="KW-1185">Reference proteome</keyword>